<keyword evidence="4 6" id="KW-0808">Transferase</keyword>
<keyword evidence="10" id="KW-1185">Reference proteome</keyword>
<comment type="similarity">
    <text evidence="6">Belongs to the alpha-IPM synthase/homocitrate synthase family.</text>
</comment>
<feature type="domain" description="Pyruvate carboxyltransferase" evidence="8">
    <location>
        <begin position="98"/>
        <end position="359"/>
    </location>
</feature>
<dbReference type="Pfam" id="PF00682">
    <property type="entry name" value="HMGL-like"/>
    <property type="match status" value="1"/>
</dbReference>
<name>A0A8T0PCI1_PANVG</name>
<evidence type="ECO:0000256" key="4">
    <source>
        <dbReference type="ARBA" id="ARBA00022679"/>
    </source>
</evidence>
<reference evidence="9" key="1">
    <citation type="submission" date="2020-05" db="EMBL/GenBank/DDBJ databases">
        <title>WGS assembly of Panicum virgatum.</title>
        <authorList>
            <person name="Lovell J.T."/>
            <person name="Jenkins J."/>
            <person name="Shu S."/>
            <person name="Juenger T.E."/>
            <person name="Schmutz J."/>
        </authorList>
    </citation>
    <scope>NUCLEOTIDE SEQUENCE</scope>
    <source>
        <strain evidence="9">AP13</strain>
    </source>
</reference>
<dbReference type="GO" id="GO:0009098">
    <property type="term" value="P:L-leucine biosynthetic process"/>
    <property type="evidence" value="ECO:0007669"/>
    <property type="project" value="TreeGrafter"/>
</dbReference>
<dbReference type="Gene3D" id="3.20.20.70">
    <property type="entry name" value="Aldolase class I"/>
    <property type="match status" value="1"/>
</dbReference>
<dbReference type="PROSITE" id="PS00815">
    <property type="entry name" value="AIPM_HOMOCIT_SYNTH_1"/>
    <property type="match status" value="1"/>
</dbReference>
<evidence type="ECO:0000256" key="1">
    <source>
        <dbReference type="ARBA" id="ARBA00004689"/>
    </source>
</evidence>
<evidence type="ECO:0000259" key="8">
    <source>
        <dbReference type="PROSITE" id="PS50991"/>
    </source>
</evidence>
<dbReference type="PANTHER" id="PTHR10277">
    <property type="entry name" value="HOMOCITRATE SYNTHASE-RELATED"/>
    <property type="match status" value="1"/>
</dbReference>
<dbReference type="EMBL" id="CM029051">
    <property type="protein sequence ID" value="KAG2559967.1"/>
    <property type="molecule type" value="Genomic_DNA"/>
</dbReference>
<dbReference type="CDD" id="cd07940">
    <property type="entry name" value="DRE_TIM_IPMS"/>
    <property type="match status" value="1"/>
</dbReference>
<organism evidence="9 10">
    <name type="scientific">Panicum virgatum</name>
    <name type="common">Blackwell switchgrass</name>
    <dbReference type="NCBI Taxonomy" id="38727"/>
    <lineage>
        <taxon>Eukaryota</taxon>
        <taxon>Viridiplantae</taxon>
        <taxon>Streptophyta</taxon>
        <taxon>Embryophyta</taxon>
        <taxon>Tracheophyta</taxon>
        <taxon>Spermatophyta</taxon>
        <taxon>Magnoliopsida</taxon>
        <taxon>Liliopsida</taxon>
        <taxon>Poales</taxon>
        <taxon>Poaceae</taxon>
        <taxon>PACMAD clade</taxon>
        <taxon>Panicoideae</taxon>
        <taxon>Panicodae</taxon>
        <taxon>Paniceae</taxon>
        <taxon>Panicinae</taxon>
        <taxon>Panicum</taxon>
        <taxon>Panicum sect. Hiantes</taxon>
    </lineage>
</organism>
<keyword evidence="5" id="KW-0100">Branched-chain amino acid biosynthesis</keyword>
<dbReference type="GO" id="GO:0009507">
    <property type="term" value="C:chloroplast"/>
    <property type="evidence" value="ECO:0007669"/>
    <property type="project" value="TreeGrafter"/>
</dbReference>
<feature type="region of interest" description="Disordered" evidence="7">
    <location>
        <begin position="69"/>
        <end position="92"/>
    </location>
</feature>
<keyword evidence="3" id="KW-0028">Amino-acid biosynthesis</keyword>
<evidence type="ECO:0000256" key="2">
    <source>
        <dbReference type="ARBA" id="ARBA00012973"/>
    </source>
</evidence>
<evidence type="ECO:0000256" key="5">
    <source>
        <dbReference type="ARBA" id="ARBA00023304"/>
    </source>
</evidence>
<comment type="caution">
    <text evidence="9">The sequence shown here is derived from an EMBL/GenBank/DDBJ whole genome shotgun (WGS) entry which is preliminary data.</text>
</comment>
<accession>A0A8T0PCI1</accession>
<dbReference type="AlphaFoldDB" id="A0A8T0PCI1"/>
<dbReference type="InterPro" id="IPR000891">
    <property type="entry name" value="PYR_CT"/>
</dbReference>
<dbReference type="PROSITE" id="PS50991">
    <property type="entry name" value="PYR_CT"/>
    <property type="match status" value="1"/>
</dbReference>
<evidence type="ECO:0000256" key="3">
    <source>
        <dbReference type="ARBA" id="ARBA00022605"/>
    </source>
</evidence>
<evidence type="ECO:0000313" key="9">
    <source>
        <dbReference type="EMBL" id="KAG2559967.1"/>
    </source>
</evidence>
<sequence length="359" mass="38505">MASSILSSSAKPSYSATKTPAPIANRLPPQNPATTTLPSRAAAPRFAHGLSAAAVRASPSARRLLALARPVRASQQQPPPPRRRPEYVPNRIDDPNYVRIFDTTLRDGEQSPGATMTSAEKLVVARQLARLGVDIIEAGFAASSPDDLDAVLAIEVGNAPLGEDGHVPVICGLSRCNRKDIDAAWEAVRHVRRPRIHTFIATSEIHMQHKLRKTPEQVVAIAREMVAYARSLGCPDVEFSPEDAGRSNREFLYHILEEVIKAGATTLNIPDTVGYTLPYEFGNLIADIKANTPGIENAIISTHCQNDLGLATANTLAGARAGARQLEVTINGIGERAGNASLEEVVMAIKCRGELLDGL</sequence>
<dbReference type="InterPro" id="IPR050073">
    <property type="entry name" value="2-IPM_HCS-like"/>
</dbReference>
<dbReference type="GO" id="GO:0003852">
    <property type="term" value="F:2-isopropylmalate synthase activity"/>
    <property type="evidence" value="ECO:0007669"/>
    <property type="project" value="UniProtKB-EC"/>
</dbReference>
<evidence type="ECO:0000256" key="6">
    <source>
        <dbReference type="RuleBase" id="RU003523"/>
    </source>
</evidence>
<dbReference type="Proteomes" id="UP000823388">
    <property type="component" value="Chromosome 8K"/>
</dbReference>
<feature type="compositionally biased region" description="Basic and acidic residues" evidence="7">
    <location>
        <begin position="83"/>
        <end position="92"/>
    </location>
</feature>
<dbReference type="InterPro" id="IPR002034">
    <property type="entry name" value="AIPM/Hcit_synth_CS"/>
</dbReference>
<dbReference type="FunFam" id="3.20.20.70:FF:000010">
    <property type="entry name" value="2-isopropylmalate synthase"/>
    <property type="match status" value="1"/>
</dbReference>
<evidence type="ECO:0000313" key="10">
    <source>
        <dbReference type="Proteomes" id="UP000823388"/>
    </source>
</evidence>
<dbReference type="EC" id="2.3.3.13" evidence="2"/>
<dbReference type="SUPFAM" id="SSF51569">
    <property type="entry name" value="Aldolase"/>
    <property type="match status" value="1"/>
</dbReference>
<protein>
    <recommendedName>
        <fullName evidence="2">2-isopropylmalate synthase</fullName>
        <ecNumber evidence="2">2.3.3.13</ecNumber>
    </recommendedName>
</protein>
<dbReference type="PANTHER" id="PTHR10277:SF9">
    <property type="entry name" value="2-ISOPROPYLMALATE SYNTHASE 1, CHLOROPLASTIC-RELATED"/>
    <property type="match status" value="1"/>
</dbReference>
<evidence type="ECO:0000256" key="7">
    <source>
        <dbReference type="SAM" id="MobiDB-lite"/>
    </source>
</evidence>
<dbReference type="InterPro" id="IPR013785">
    <property type="entry name" value="Aldolase_TIM"/>
</dbReference>
<feature type="compositionally biased region" description="Low complexity" evidence="7">
    <location>
        <begin position="1"/>
        <end position="16"/>
    </location>
</feature>
<proteinExistence type="inferred from homology"/>
<gene>
    <name evidence="9" type="ORF">PVAP13_8KG035451</name>
</gene>
<comment type="pathway">
    <text evidence="1">Amino-acid biosynthesis; L-leucine biosynthesis; L-leucine from 3-methyl-2-oxobutanoate: step 1/4.</text>
</comment>
<feature type="region of interest" description="Disordered" evidence="7">
    <location>
        <begin position="1"/>
        <end position="42"/>
    </location>
</feature>